<dbReference type="PANTHER" id="PTHR35936">
    <property type="entry name" value="MEMBRANE-BOUND LYTIC MUREIN TRANSGLYCOSYLASE F"/>
    <property type="match status" value="1"/>
</dbReference>
<comment type="caution">
    <text evidence="8">The sequence shown here is derived from an EMBL/GenBank/DDBJ whole genome shotgun (WGS) entry which is preliminary data.</text>
</comment>
<evidence type="ECO:0000256" key="5">
    <source>
        <dbReference type="SAM" id="MobiDB-lite"/>
    </source>
</evidence>
<dbReference type="Proteomes" id="UP000319516">
    <property type="component" value="Unassembled WGS sequence"/>
</dbReference>
<evidence type="ECO:0000313" key="8">
    <source>
        <dbReference type="EMBL" id="TQL52013.1"/>
    </source>
</evidence>
<evidence type="ECO:0000256" key="3">
    <source>
        <dbReference type="ARBA" id="ARBA00022729"/>
    </source>
</evidence>
<sequence>MTRRTTKSATRSLIAVAALGLVLASCGSDEGDPGDAGGGDSSAGEEGAGGGTTVEADEELAAMVPEDIAEAGVLRVGTDASYAPNEFFDEDGSTIVGFDVDLFDAVAAKLGLETQWENSSFDTIIVGVSSDKYDVGVSSFTINEDRKTQVNMISYYNAGTQWAVATGNPDGVDPDDACGLIVAVQTGTVQEEDDLPVRQEACGDNPFTVQSYEGQDEATSALVTGKAQAMLADSPIIGYAVSQTNGQIEAVGEVYDAAPYGYVAPLEDTDLADALAAALTSLEEDGTYGEILAEWGVEDGAIDDFAVNP</sequence>
<reference evidence="8 9" key="1">
    <citation type="submission" date="2019-06" db="EMBL/GenBank/DDBJ databases">
        <title>Sequencing the genomes of 1000 actinobacteria strains.</title>
        <authorList>
            <person name="Klenk H.-P."/>
        </authorList>
    </citation>
    <scope>NUCLEOTIDE SEQUENCE [LARGE SCALE GENOMIC DNA]</scope>
    <source>
        <strain evidence="8 9">DSM 12335</strain>
    </source>
</reference>
<evidence type="ECO:0000256" key="4">
    <source>
        <dbReference type="RuleBase" id="RU003744"/>
    </source>
</evidence>
<dbReference type="RefSeq" id="WP_141785942.1">
    <property type="nucleotide sequence ID" value="NZ_BAAAIK010000001.1"/>
</dbReference>
<evidence type="ECO:0000256" key="2">
    <source>
        <dbReference type="ARBA" id="ARBA00010333"/>
    </source>
</evidence>
<keyword evidence="3 6" id="KW-0732">Signal</keyword>
<dbReference type="SMART" id="SM00062">
    <property type="entry name" value="PBPb"/>
    <property type="match status" value="1"/>
</dbReference>
<dbReference type="GO" id="GO:0030313">
    <property type="term" value="C:cell envelope"/>
    <property type="evidence" value="ECO:0007669"/>
    <property type="project" value="UniProtKB-SubCell"/>
</dbReference>
<evidence type="ECO:0000256" key="1">
    <source>
        <dbReference type="ARBA" id="ARBA00004196"/>
    </source>
</evidence>
<feature type="compositionally biased region" description="Gly residues" evidence="5">
    <location>
        <begin position="34"/>
        <end position="52"/>
    </location>
</feature>
<proteinExistence type="inferred from homology"/>
<organism evidence="8 9">
    <name type="scientific">Ornithinicoccus hortensis</name>
    <dbReference type="NCBI Taxonomy" id="82346"/>
    <lineage>
        <taxon>Bacteria</taxon>
        <taxon>Bacillati</taxon>
        <taxon>Actinomycetota</taxon>
        <taxon>Actinomycetes</taxon>
        <taxon>Micrococcales</taxon>
        <taxon>Intrasporangiaceae</taxon>
        <taxon>Ornithinicoccus</taxon>
    </lineage>
</organism>
<name>A0A542YVB6_9MICO</name>
<feature type="chain" id="PRO_5038786820" evidence="6">
    <location>
        <begin position="28"/>
        <end position="309"/>
    </location>
</feature>
<dbReference type="EMBL" id="VFOP01000001">
    <property type="protein sequence ID" value="TQL52013.1"/>
    <property type="molecule type" value="Genomic_DNA"/>
</dbReference>
<dbReference type="PROSITE" id="PS01039">
    <property type="entry name" value="SBP_BACTERIAL_3"/>
    <property type="match status" value="1"/>
</dbReference>
<dbReference type="InterPro" id="IPR018313">
    <property type="entry name" value="SBP_3_CS"/>
</dbReference>
<feature type="domain" description="Solute-binding protein family 3/N-terminal" evidence="7">
    <location>
        <begin position="73"/>
        <end position="299"/>
    </location>
</feature>
<dbReference type="PROSITE" id="PS51257">
    <property type="entry name" value="PROKAR_LIPOPROTEIN"/>
    <property type="match status" value="1"/>
</dbReference>
<evidence type="ECO:0000256" key="6">
    <source>
        <dbReference type="SAM" id="SignalP"/>
    </source>
</evidence>
<dbReference type="InterPro" id="IPR001638">
    <property type="entry name" value="Solute-binding_3/MltF_N"/>
</dbReference>
<dbReference type="SUPFAM" id="SSF53850">
    <property type="entry name" value="Periplasmic binding protein-like II"/>
    <property type="match status" value="1"/>
</dbReference>
<dbReference type="Gene3D" id="3.40.190.10">
    <property type="entry name" value="Periplasmic binding protein-like II"/>
    <property type="match status" value="2"/>
</dbReference>
<evidence type="ECO:0000313" key="9">
    <source>
        <dbReference type="Proteomes" id="UP000319516"/>
    </source>
</evidence>
<dbReference type="PANTHER" id="PTHR35936:SF17">
    <property type="entry name" value="ARGININE-BINDING EXTRACELLULAR PROTEIN ARTP"/>
    <property type="match status" value="1"/>
</dbReference>
<feature type="signal peptide" evidence="6">
    <location>
        <begin position="1"/>
        <end position="27"/>
    </location>
</feature>
<accession>A0A542YVB6</accession>
<evidence type="ECO:0000259" key="7">
    <source>
        <dbReference type="SMART" id="SM00062"/>
    </source>
</evidence>
<dbReference type="CDD" id="cd01004">
    <property type="entry name" value="PBP2_MidA_like"/>
    <property type="match status" value="1"/>
</dbReference>
<comment type="subcellular location">
    <subcellularLocation>
        <location evidence="1">Cell envelope</location>
    </subcellularLocation>
</comment>
<keyword evidence="9" id="KW-1185">Reference proteome</keyword>
<feature type="region of interest" description="Disordered" evidence="5">
    <location>
        <begin position="29"/>
        <end position="52"/>
    </location>
</feature>
<gene>
    <name evidence="8" type="ORF">FB467_3181</name>
</gene>
<comment type="similarity">
    <text evidence="2 4">Belongs to the bacterial solute-binding protein 3 family.</text>
</comment>
<dbReference type="AlphaFoldDB" id="A0A542YVB6"/>
<protein>
    <submittedName>
        <fullName evidence="8">Amino acid ABC transporter substrate-binding protein (PAAT family)</fullName>
    </submittedName>
</protein>
<dbReference type="Pfam" id="PF00497">
    <property type="entry name" value="SBP_bac_3"/>
    <property type="match status" value="1"/>
</dbReference>
<dbReference type="OrthoDB" id="4633994at2"/>